<evidence type="ECO:0000256" key="4">
    <source>
        <dbReference type="ARBA" id="ARBA00022679"/>
    </source>
</evidence>
<dbReference type="EMBL" id="WBMT01000023">
    <property type="protein sequence ID" value="KAB2342204.1"/>
    <property type="molecule type" value="Genomic_DNA"/>
</dbReference>
<dbReference type="InterPro" id="IPR050482">
    <property type="entry name" value="Sensor_HK_TwoCompSys"/>
</dbReference>
<dbReference type="Gene3D" id="1.20.5.1930">
    <property type="match status" value="1"/>
</dbReference>
<gene>
    <name evidence="12" type="ORF">F8566_39800</name>
</gene>
<evidence type="ECO:0000256" key="7">
    <source>
        <dbReference type="ARBA" id="ARBA00022840"/>
    </source>
</evidence>
<protein>
    <recommendedName>
        <fullName evidence="2">histidine kinase</fullName>
        <ecNumber evidence="2">2.7.13.3</ecNumber>
    </recommendedName>
</protein>
<keyword evidence="5" id="KW-0547">Nucleotide-binding</keyword>
<evidence type="ECO:0000256" key="1">
    <source>
        <dbReference type="ARBA" id="ARBA00000085"/>
    </source>
</evidence>
<evidence type="ECO:0000256" key="2">
    <source>
        <dbReference type="ARBA" id="ARBA00012438"/>
    </source>
</evidence>
<feature type="domain" description="Histidine kinase/HSP90-like ATPase" evidence="11">
    <location>
        <begin position="341"/>
        <end position="431"/>
    </location>
</feature>
<comment type="catalytic activity">
    <reaction evidence="1">
        <text>ATP + protein L-histidine = ADP + protein N-phospho-L-histidine.</text>
        <dbReference type="EC" id="2.7.13.3"/>
    </reaction>
</comment>
<feature type="transmembrane region" description="Helical" evidence="10">
    <location>
        <begin position="48"/>
        <end position="73"/>
    </location>
</feature>
<feature type="compositionally biased region" description="Basic and acidic residues" evidence="9">
    <location>
        <begin position="382"/>
        <end position="394"/>
    </location>
</feature>
<dbReference type="Gene3D" id="3.30.565.10">
    <property type="entry name" value="Histidine kinase-like ATPase, C-terminal domain"/>
    <property type="match status" value="1"/>
</dbReference>
<dbReference type="PANTHER" id="PTHR24421">
    <property type="entry name" value="NITRATE/NITRITE SENSOR PROTEIN NARX-RELATED"/>
    <property type="match status" value="1"/>
</dbReference>
<evidence type="ECO:0000256" key="6">
    <source>
        <dbReference type="ARBA" id="ARBA00022777"/>
    </source>
</evidence>
<dbReference type="SMART" id="SM00387">
    <property type="entry name" value="HATPase_c"/>
    <property type="match status" value="1"/>
</dbReference>
<dbReference type="GO" id="GO:0046983">
    <property type="term" value="F:protein dimerization activity"/>
    <property type="evidence" value="ECO:0007669"/>
    <property type="project" value="InterPro"/>
</dbReference>
<dbReference type="RefSeq" id="WP_151567693.1">
    <property type="nucleotide sequence ID" value="NZ_WBMT01000023.1"/>
</dbReference>
<accession>A0A6H9YES5</accession>
<dbReference type="GO" id="GO:0016020">
    <property type="term" value="C:membrane"/>
    <property type="evidence" value="ECO:0007669"/>
    <property type="project" value="InterPro"/>
</dbReference>
<dbReference type="InterPro" id="IPR003594">
    <property type="entry name" value="HATPase_dom"/>
</dbReference>
<dbReference type="AlphaFoldDB" id="A0A6H9YES5"/>
<evidence type="ECO:0000256" key="3">
    <source>
        <dbReference type="ARBA" id="ARBA00022553"/>
    </source>
</evidence>
<keyword evidence="10" id="KW-0812">Transmembrane</keyword>
<sequence>MAANKPESALPRPESAFAQRAAGRGDVVARARAVIDALEHIVGGLGTAILALAALVWLLLVGLTCAVGVGLLLAPTVPRVVRAVAGRERARLSRWGPEIITPGPAPASVRAAIADRTVRRELRWLLVHGTFGLLLSLVGATLPINAVQDVTYPLWWRWLPPDEAAPTLVFWNVREESDALAVSLLGLAFAVVFVGLGPGLARLQAWPGRRLLTPAADTDLSLRIAQLSATRAAALDAHATELRRIERSLHDGAQNRLVGVTVLLGATRRALARDPATAEAILGRAQDAAEQALAELRTVVRGILPPVLADRGLAGALDGLAADCGVPCRVDVDIPGRCAVSVEATAYFVTAEALTNIAKHSRARHAAVTVRRQGDRLSLRVEDDGVGGADEHEGSGLAGIRSRVEAHDGRLTMTSPRGGPTTLQVELPCGS</sequence>
<evidence type="ECO:0000259" key="11">
    <source>
        <dbReference type="SMART" id="SM00387"/>
    </source>
</evidence>
<name>A0A6H9YES5_9ACTN</name>
<feature type="transmembrane region" description="Helical" evidence="10">
    <location>
        <begin position="125"/>
        <end position="146"/>
    </location>
</feature>
<feature type="region of interest" description="Disordered" evidence="9">
    <location>
        <begin position="382"/>
        <end position="403"/>
    </location>
</feature>
<keyword evidence="4" id="KW-0808">Transferase</keyword>
<evidence type="ECO:0000313" key="13">
    <source>
        <dbReference type="Proteomes" id="UP000468735"/>
    </source>
</evidence>
<comment type="caution">
    <text evidence="12">The sequence shown here is derived from an EMBL/GenBank/DDBJ whole genome shotgun (WGS) entry which is preliminary data.</text>
</comment>
<dbReference type="PANTHER" id="PTHR24421:SF10">
    <property type="entry name" value="NITRATE_NITRITE SENSOR PROTEIN NARQ"/>
    <property type="match status" value="1"/>
</dbReference>
<keyword evidence="10" id="KW-1133">Transmembrane helix</keyword>
<dbReference type="SUPFAM" id="SSF55874">
    <property type="entry name" value="ATPase domain of HSP90 chaperone/DNA topoisomerase II/histidine kinase"/>
    <property type="match status" value="1"/>
</dbReference>
<dbReference type="InterPro" id="IPR025828">
    <property type="entry name" value="Put_sensor_dom"/>
</dbReference>
<dbReference type="Pfam" id="PF02518">
    <property type="entry name" value="HATPase_c"/>
    <property type="match status" value="1"/>
</dbReference>
<evidence type="ECO:0000256" key="9">
    <source>
        <dbReference type="SAM" id="MobiDB-lite"/>
    </source>
</evidence>
<keyword evidence="3" id="KW-0597">Phosphoprotein</keyword>
<dbReference type="Pfam" id="PF13796">
    <property type="entry name" value="Sensor"/>
    <property type="match status" value="1"/>
</dbReference>
<keyword evidence="13" id="KW-1185">Reference proteome</keyword>
<dbReference type="Pfam" id="PF07730">
    <property type="entry name" value="HisKA_3"/>
    <property type="match status" value="1"/>
</dbReference>
<feature type="transmembrane region" description="Helical" evidence="10">
    <location>
        <begin position="179"/>
        <end position="201"/>
    </location>
</feature>
<organism evidence="12 13">
    <name type="scientific">Actinomadura rudentiformis</name>
    <dbReference type="NCBI Taxonomy" id="359158"/>
    <lineage>
        <taxon>Bacteria</taxon>
        <taxon>Bacillati</taxon>
        <taxon>Actinomycetota</taxon>
        <taxon>Actinomycetes</taxon>
        <taxon>Streptosporangiales</taxon>
        <taxon>Thermomonosporaceae</taxon>
        <taxon>Actinomadura</taxon>
    </lineage>
</organism>
<keyword evidence="7" id="KW-0067">ATP-binding</keyword>
<dbReference type="InterPro" id="IPR036890">
    <property type="entry name" value="HATPase_C_sf"/>
</dbReference>
<dbReference type="EC" id="2.7.13.3" evidence="2"/>
<dbReference type="OrthoDB" id="5241729at2"/>
<reference evidence="12 13" key="1">
    <citation type="submission" date="2019-09" db="EMBL/GenBank/DDBJ databases">
        <title>Actinomadura physcomitrii sp. nov., a novel actinomycete isolated from moss [Physcomitrium sphaericum (Ludw) Fuernr].</title>
        <authorList>
            <person name="Zhuang X."/>
            <person name="Liu C."/>
        </authorList>
    </citation>
    <scope>NUCLEOTIDE SEQUENCE [LARGE SCALE GENOMIC DNA]</scope>
    <source>
        <strain evidence="12 13">HMC1</strain>
    </source>
</reference>
<dbReference type="InterPro" id="IPR011712">
    <property type="entry name" value="Sig_transdc_His_kin_sub3_dim/P"/>
</dbReference>
<evidence type="ECO:0000256" key="10">
    <source>
        <dbReference type="SAM" id="Phobius"/>
    </source>
</evidence>
<evidence type="ECO:0000313" key="12">
    <source>
        <dbReference type="EMBL" id="KAB2342204.1"/>
    </source>
</evidence>
<dbReference type="CDD" id="cd16917">
    <property type="entry name" value="HATPase_UhpB-NarQ-NarX-like"/>
    <property type="match status" value="1"/>
</dbReference>
<dbReference type="GO" id="GO:0000155">
    <property type="term" value="F:phosphorelay sensor kinase activity"/>
    <property type="evidence" value="ECO:0007669"/>
    <property type="project" value="InterPro"/>
</dbReference>
<keyword evidence="10" id="KW-0472">Membrane</keyword>
<keyword evidence="6 12" id="KW-0418">Kinase</keyword>
<dbReference type="GO" id="GO:0005524">
    <property type="term" value="F:ATP binding"/>
    <property type="evidence" value="ECO:0007669"/>
    <property type="project" value="UniProtKB-KW"/>
</dbReference>
<proteinExistence type="predicted"/>
<evidence type="ECO:0000256" key="5">
    <source>
        <dbReference type="ARBA" id="ARBA00022741"/>
    </source>
</evidence>
<keyword evidence="8" id="KW-0902">Two-component regulatory system</keyword>
<evidence type="ECO:0000256" key="8">
    <source>
        <dbReference type="ARBA" id="ARBA00023012"/>
    </source>
</evidence>
<dbReference type="Proteomes" id="UP000468735">
    <property type="component" value="Unassembled WGS sequence"/>
</dbReference>